<evidence type="ECO:0000256" key="16">
    <source>
        <dbReference type="ARBA" id="ARBA00023180"/>
    </source>
</evidence>
<evidence type="ECO:0000256" key="6">
    <source>
        <dbReference type="ARBA" id="ARBA00022679"/>
    </source>
</evidence>
<dbReference type="Gene3D" id="1.10.510.10">
    <property type="entry name" value="Transferase(Phosphotransferase) domain 1"/>
    <property type="match status" value="1"/>
</dbReference>
<evidence type="ECO:0000256" key="5">
    <source>
        <dbReference type="ARBA" id="ARBA00022614"/>
    </source>
</evidence>
<keyword evidence="12 19" id="KW-0067">ATP-binding</keyword>
<evidence type="ECO:0000256" key="15">
    <source>
        <dbReference type="ARBA" id="ARBA00023170"/>
    </source>
</evidence>
<dbReference type="InterPro" id="IPR051420">
    <property type="entry name" value="Ser_Thr_Kinases_DiverseReg"/>
</dbReference>
<keyword evidence="13 20" id="KW-1133">Transmembrane helix</keyword>
<dbReference type="Pfam" id="PF00069">
    <property type="entry name" value="Pkinase"/>
    <property type="match status" value="1"/>
</dbReference>
<keyword evidence="8 21" id="KW-0732">Signal</keyword>
<dbReference type="InterPro" id="IPR000719">
    <property type="entry name" value="Prot_kinase_dom"/>
</dbReference>
<dbReference type="FunFam" id="3.80.10.10:FF:000383">
    <property type="entry name" value="Leucine-rich repeat receptor protein kinase EMS1"/>
    <property type="match status" value="2"/>
</dbReference>
<evidence type="ECO:0000256" key="2">
    <source>
        <dbReference type="ARBA" id="ARBA00012513"/>
    </source>
</evidence>
<dbReference type="InterPro" id="IPR008266">
    <property type="entry name" value="Tyr_kinase_AS"/>
</dbReference>
<keyword evidence="9" id="KW-0677">Repeat</keyword>
<keyword evidence="5" id="KW-0433">Leucine-rich repeat</keyword>
<dbReference type="GO" id="GO:0006952">
    <property type="term" value="P:defense response"/>
    <property type="evidence" value="ECO:0007669"/>
    <property type="project" value="UniProtKB-ARBA"/>
</dbReference>
<keyword evidence="3" id="KW-0723">Serine/threonine-protein kinase</keyword>
<sequence length="864" mass="94897">MASSLTNSIFLGVLWSAILLSFATTLLAAVSSLESEAVALLESGWWSSYSNNISQRCNWHGISCNNAGSITEINPSANVIQVGDRFGKLNFSSFPNLVLLNLSDRKLGGNIPPQIGGLSALKYLNLSYCGLSGELPSSLGNLTQLEFLDISYNDNINGSIPPQLGNLKNLVSLNLSWNQFAGVIPFDLGQLTNLKSLLLRVNNIDGSIPSEIGYLTNLIDLDFSGNMLVGLIPFTLYQLTNLATLYLHSNQLEGSIPPNVENLKNLRVLSIYDNRFTGLIPLALCRLTKLEIVYLLENEINGSIPSEIGKLNNLKYLYFGANNLTGPIPSSIGNLSKLQAMSLGSNLLEGPVPKEIGNLEALRVLHLSQNKLSGSIPSSICNLSKLKALYLDSNLLEGPIPKEIGNLEALKVLYLSQNKLSGSIPVQLGNCKNLSTLDVSYNNLSGIVPLYIAKLTNNSLITYKGDGDCYFINDKAFDGNKDLSHYACPPQTKSGRTPYYMKIALPIVISSVFLILGCLLLSRFKAKKNQVGPLTTKNGDLCCSIWNYDGKIAYEDIIAATEDFDIRYCIGTGGYGSVYKAQLPCGKIVALKKLHRLEAEDPGFDKSFRNEVKILSEIRHRNIVKLHGYCLHRRCMFLIYEYMERGSLFWVLSNDDEAVELNWIKRVEIIKSVAHALSYLHHDCTPPIVHRDISSNNILLNSSLEAFVADFGTARMLHLDSSNLTVLAGTYGYIAPEVAYTMVVTEKCDVYSFGILALETLMGKHPGDLLSSPSSLQNTKLIDVLDKRLPPPTSQLVAQNIVQAATLALACLNPLPKSRPMMEEVSKKFVSSQKSLGIPLRIITLSQLVNHEMHIEGKKETCHV</sequence>
<dbReference type="Proteomes" id="UP000515121">
    <property type="component" value="Unplaced"/>
</dbReference>
<evidence type="ECO:0000256" key="3">
    <source>
        <dbReference type="ARBA" id="ARBA00022527"/>
    </source>
</evidence>
<dbReference type="OrthoDB" id="676979at2759"/>
<gene>
    <name evidence="24" type="primary">LOC111316686</name>
</gene>
<feature type="signal peptide" evidence="21">
    <location>
        <begin position="1"/>
        <end position="28"/>
    </location>
</feature>
<dbReference type="PROSITE" id="PS00109">
    <property type="entry name" value="PROTEIN_KINASE_TYR"/>
    <property type="match status" value="1"/>
</dbReference>
<dbReference type="Gene3D" id="3.30.200.20">
    <property type="entry name" value="Phosphorylase Kinase, domain 1"/>
    <property type="match status" value="1"/>
</dbReference>
<dbReference type="Pfam" id="PF00560">
    <property type="entry name" value="LRR_1"/>
    <property type="match status" value="3"/>
</dbReference>
<dbReference type="InterPro" id="IPR003591">
    <property type="entry name" value="Leu-rich_rpt_typical-subtyp"/>
</dbReference>
<evidence type="ECO:0000256" key="11">
    <source>
        <dbReference type="ARBA" id="ARBA00022777"/>
    </source>
</evidence>
<feature type="domain" description="Protein kinase" evidence="22">
    <location>
        <begin position="564"/>
        <end position="830"/>
    </location>
</feature>
<dbReference type="FunFam" id="3.30.200.20:FF:000309">
    <property type="entry name" value="Leucine-rich repeat receptor protein kinase MSP1"/>
    <property type="match status" value="1"/>
</dbReference>
<proteinExistence type="predicted"/>
<dbReference type="AlphaFoldDB" id="A0A6P6BBK4"/>
<dbReference type="PROSITE" id="PS50011">
    <property type="entry name" value="PROTEIN_KINASE_DOM"/>
    <property type="match status" value="1"/>
</dbReference>
<evidence type="ECO:0000256" key="17">
    <source>
        <dbReference type="ARBA" id="ARBA00047899"/>
    </source>
</evidence>
<dbReference type="Pfam" id="PF23598">
    <property type="entry name" value="LRR_14"/>
    <property type="match status" value="2"/>
</dbReference>
<evidence type="ECO:0000256" key="19">
    <source>
        <dbReference type="PROSITE-ProRule" id="PRU10141"/>
    </source>
</evidence>
<evidence type="ECO:0000256" key="1">
    <source>
        <dbReference type="ARBA" id="ARBA00004479"/>
    </source>
</evidence>
<dbReference type="GO" id="GO:0009791">
    <property type="term" value="P:post-embryonic development"/>
    <property type="evidence" value="ECO:0007669"/>
    <property type="project" value="UniProtKB-ARBA"/>
</dbReference>
<comment type="catalytic activity">
    <reaction evidence="18">
        <text>L-seryl-[protein] + ATP = O-phospho-L-seryl-[protein] + ADP + H(+)</text>
        <dbReference type="Rhea" id="RHEA:17989"/>
        <dbReference type="Rhea" id="RHEA-COMP:9863"/>
        <dbReference type="Rhea" id="RHEA-COMP:11604"/>
        <dbReference type="ChEBI" id="CHEBI:15378"/>
        <dbReference type="ChEBI" id="CHEBI:29999"/>
        <dbReference type="ChEBI" id="CHEBI:30616"/>
        <dbReference type="ChEBI" id="CHEBI:83421"/>
        <dbReference type="ChEBI" id="CHEBI:456216"/>
        <dbReference type="EC" id="2.7.11.1"/>
    </reaction>
</comment>
<organism evidence="23 24">
    <name type="scientific">Durio zibethinus</name>
    <name type="common">Durian</name>
    <dbReference type="NCBI Taxonomy" id="66656"/>
    <lineage>
        <taxon>Eukaryota</taxon>
        <taxon>Viridiplantae</taxon>
        <taxon>Streptophyta</taxon>
        <taxon>Embryophyta</taxon>
        <taxon>Tracheophyta</taxon>
        <taxon>Spermatophyta</taxon>
        <taxon>Magnoliopsida</taxon>
        <taxon>eudicotyledons</taxon>
        <taxon>Gunneridae</taxon>
        <taxon>Pentapetalae</taxon>
        <taxon>rosids</taxon>
        <taxon>malvids</taxon>
        <taxon>Malvales</taxon>
        <taxon>Malvaceae</taxon>
        <taxon>Helicteroideae</taxon>
        <taxon>Durio</taxon>
    </lineage>
</organism>
<evidence type="ECO:0000256" key="20">
    <source>
        <dbReference type="SAM" id="Phobius"/>
    </source>
</evidence>
<dbReference type="SUPFAM" id="SSF52058">
    <property type="entry name" value="L domain-like"/>
    <property type="match status" value="2"/>
</dbReference>
<accession>A0A6P6BBK4</accession>
<feature type="binding site" evidence="19">
    <location>
        <position position="592"/>
    </location>
    <ligand>
        <name>ATP</name>
        <dbReference type="ChEBI" id="CHEBI:30616"/>
    </ligand>
</feature>
<comment type="catalytic activity">
    <reaction evidence="17">
        <text>L-threonyl-[protein] + ATP = O-phospho-L-threonyl-[protein] + ADP + H(+)</text>
        <dbReference type="Rhea" id="RHEA:46608"/>
        <dbReference type="Rhea" id="RHEA-COMP:11060"/>
        <dbReference type="Rhea" id="RHEA-COMP:11605"/>
        <dbReference type="ChEBI" id="CHEBI:15378"/>
        <dbReference type="ChEBI" id="CHEBI:30013"/>
        <dbReference type="ChEBI" id="CHEBI:30616"/>
        <dbReference type="ChEBI" id="CHEBI:61977"/>
        <dbReference type="ChEBI" id="CHEBI:456216"/>
        <dbReference type="EC" id="2.7.11.1"/>
    </reaction>
</comment>
<dbReference type="GO" id="GO:0004674">
    <property type="term" value="F:protein serine/threonine kinase activity"/>
    <property type="evidence" value="ECO:0007669"/>
    <property type="project" value="UniProtKB-KW"/>
</dbReference>
<keyword evidence="14 20" id="KW-0472">Membrane</keyword>
<keyword evidence="16" id="KW-0325">Glycoprotein</keyword>
<dbReference type="PROSITE" id="PS00107">
    <property type="entry name" value="PROTEIN_KINASE_ATP"/>
    <property type="match status" value="1"/>
</dbReference>
<dbReference type="GeneID" id="111316686"/>
<evidence type="ECO:0000313" key="24">
    <source>
        <dbReference type="RefSeq" id="XP_022774483.1"/>
    </source>
</evidence>
<dbReference type="GO" id="GO:0051707">
    <property type="term" value="P:response to other organism"/>
    <property type="evidence" value="ECO:0007669"/>
    <property type="project" value="UniProtKB-ARBA"/>
</dbReference>
<dbReference type="InterPro" id="IPR055414">
    <property type="entry name" value="LRR_R13L4/SHOC2-like"/>
</dbReference>
<name>A0A6P6BBK4_DURZI</name>
<dbReference type="InterPro" id="IPR017441">
    <property type="entry name" value="Protein_kinase_ATP_BS"/>
</dbReference>
<evidence type="ECO:0000256" key="10">
    <source>
        <dbReference type="ARBA" id="ARBA00022741"/>
    </source>
</evidence>
<keyword evidence="4" id="KW-0597">Phosphoprotein</keyword>
<dbReference type="InterPro" id="IPR011009">
    <property type="entry name" value="Kinase-like_dom_sf"/>
</dbReference>
<keyword evidence="10 19" id="KW-0547">Nucleotide-binding</keyword>
<dbReference type="SUPFAM" id="SSF56112">
    <property type="entry name" value="Protein kinase-like (PK-like)"/>
    <property type="match status" value="1"/>
</dbReference>
<evidence type="ECO:0000256" key="21">
    <source>
        <dbReference type="SAM" id="SignalP"/>
    </source>
</evidence>
<keyword evidence="7 20" id="KW-0812">Transmembrane</keyword>
<keyword evidence="11" id="KW-0418">Kinase</keyword>
<evidence type="ECO:0000256" key="8">
    <source>
        <dbReference type="ARBA" id="ARBA00022729"/>
    </source>
</evidence>
<dbReference type="PANTHER" id="PTHR48005">
    <property type="entry name" value="LEUCINE RICH REPEAT KINASE 2"/>
    <property type="match status" value="1"/>
</dbReference>
<dbReference type="SMART" id="SM00369">
    <property type="entry name" value="LRR_TYP"/>
    <property type="match status" value="8"/>
</dbReference>
<evidence type="ECO:0000256" key="4">
    <source>
        <dbReference type="ARBA" id="ARBA00022553"/>
    </source>
</evidence>
<comment type="subcellular location">
    <subcellularLocation>
        <location evidence="1">Membrane</location>
        <topology evidence="1">Single-pass type I membrane protein</topology>
    </subcellularLocation>
</comment>
<dbReference type="FunFam" id="3.80.10.10:FF:000453">
    <property type="entry name" value="Leucine-rich receptor-like protein kinase family protein"/>
    <property type="match status" value="1"/>
</dbReference>
<dbReference type="RefSeq" id="XP_022774483.1">
    <property type="nucleotide sequence ID" value="XM_022918748.1"/>
</dbReference>
<evidence type="ECO:0000256" key="12">
    <source>
        <dbReference type="ARBA" id="ARBA00022840"/>
    </source>
</evidence>
<dbReference type="SMART" id="SM00365">
    <property type="entry name" value="LRR_SD22"/>
    <property type="match status" value="7"/>
</dbReference>
<keyword evidence="15" id="KW-0675">Receptor</keyword>
<evidence type="ECO:0000256" key="18">
    <source>
        <dbReference type="ARBA" id="ARBA00048679"/>
    </source>
</evidence>
<dbReference type="Gene3D" id="3.80.10.10">
    <property type="entry name" value="Ribonuclease Inhibitor"/>
    <property type="match status" value="3"/>
</dbReference>
<protein>
    <recommendedName>
        <fullName evidence="2">non-specific serine/threonine protein kinase</fullName>
        <ecNumber evidence="2">2.7.11.1</ecNumber>
    </recommendedName>
</protein>
<dbReference type="FunFam" id="3.80.10.10:FF:000400">
    <property type="entry name" value="Nuclear pore complex protein NUP107"/>
    <property type="match status" value="1"/>
</dbReference>
<keyword evidence="6" id="KW-0808">Transferase</keyword>
<evidence type="ECO:0000259" key="22">
    <source>
        <dbReference type="PROSITE" id="PS50011"/>
    </source>
</evidence>
<evidence type="ECO:0000256" key="13">
    <source>
        <dbReference type="ARBA" id="ARBA00022989"/>
    </source>
</evidence>
<evidence type="ECO:0000256" key="14">
    <source>
        <dbReference type="ARBA" id="ARBA00023136"/>
    </source>
</evidence>
<dbReference type="InterPro" id="IPR032675">
    <property type="entry name" value="LRR_dom_sf"/>
</dbReference>
<evidence type="ECO:0000313" key="23">
    <source>
        <dbReference type="Proteomes" id="UP000515121"/>
    </source>
</evidence>
<dbReference type="FunFam" id="1.10.510.10:FF:000445">
    <property type="entry name" value="MDIS1-interacting receptor like kinase 2"/>
    <property type="match status" value="1"/>
</dbReference>
<dbReference type="PANTHER" id="PTHR48005:SF16">
    <property type="entry name" value="MDIS1-INTERACTING RECEPTOR LIKE KINASE 2-LIKE ISOFORM X1"/>
    <property type="match status" value="1"/>
</dbReference>
<dbReference type="GO" id="GO:0016020">
    <property type="term" value="C:membrane"/>
    <property type="evidence" value="ECO:0007669"/>
    <property type="project" value="UniProtKB-SubCell"/>
</dbReference>
<evidence type="ECO:0000256" key="7">
    <source>
        <dbReference type="ARBA" id="ARBA00022692"/>
    </source>
</evidence>
<dbReference type="EC" id="2.7.11.1" evidence="2"/>
<keyword evidence="23" id="KW-1185">Reference proteome</keyword>
<feature type="transmembrane region" description="Helical" evidence="20">
    <location>
        <begin position="499"/>
        <end position="521"/>
    </location>
</feature>
<feature type="chain" id="PRO_5027820020" description="non-specific serine/threonine protein kinase" evidence="21">
    <location>
        <begin position="29"/>
        <end position="864"/>
    </location>
</feature>
<dbReference type="InterPro" id="IPR001611">
    <property type="entry name" value="Leu-rich_rpt"/>
</dbReference>
<reference evidence="24" key="1">
    <citation type="submission" date="2025-08" db="UniProtKB">
        <authorList>
            <consortium name="RefSeq"/>
        </authorList>
    </citation>
    <scope>IDENTIFICATION</scope>
    <source>
        <tissue evidence="24">Fruit stalk</tissue>
    </source>
</reference>
<dbReference type="GO" id="GO:0005524">
    <property type="term" value="F:ATP binding"/>
    <property type="evidence" value="ECO:0007669"/>
    <property type="project" value="UniProtKB-UniRule"/>
</dbReference>
<evidence type="ECO:0000256" key="9">
    <source>
        <dbReference type="ARBA" id="ARBA00022737"/>
    </source>
</evidence>
<dbReference type="KEGG" id="dzi:111316686"/>